<reference evidence="2 3" key="1">
    <citation type="journal article" date="2021" name="BMC Genomics">
        <title>Datura genome reveals duplications of psychoactive alkaloid biosynthetic genes and high mutation rate following tissue culture.</title>
        <authorList>
            <person name="Rajewski A."/>
            <person name="Carter-House D."/>
            <person name="Stajich J."/>
            <person name="Litt A."/>
        </authorList>
    </citation>
    <scope>NUCLEOTIDE SEQUENCE [LARGE SCALE GENOMIC DNA]</scope>
    <source>
        <strain evidence="2">AR-01</strain>
    </source>
</reference>
<feature type="non-terminal residue" evidence="2">
    <location>
        <position position="114"/>
    </location>
</feature>
<evidence type="ECO:0000256" key="1">
    <source>
        <dbReference type="SAM" id="MobiDB-lite"/>
    </source>
</evidence>
<gene>
    <name evidence="2" type="ORF">HAX54_031613</name>
</gene>
<comment type="caution">
    <text evidence="2">The sequence shown here is derived from an EMBL/GenBank/DDBJ whole genome shotgun (WGS) entry which is preliminary data.</text>
</comment>
<evidence type="ECO:0000313" key="3">
    <source>
        <dbReference type="Proteomes" id="UP000823775"/>
    </source>
</evidence>
<dbReference type="EMBL" id="JACEIK010000400">
    <property type="protein sequence ID" value="MCD7456381.1"/>
    <property type="molecule type" value="Genomic_DNA"/>
</dbReference>
<protein>
    <submittedName>
        <fullName evidence="2">Uncharacterized protein</fullName>
    </submittedName>
</protein>
<accession>A0ABS8SC18</accession>
<evidence type="ECO:0000313" key="2">
    <source>
        <dbReference type="EMBL" id="MCD7456381.1"/>
    </source>
</evidence>
<name>A0ABS8SC18_DATST</name>
<feature type="region of interest" description="Disordered" evidence="1">
    <location>
        <begin position="61"/>
        <end position="114"/>
    </location>
</feature>
<dbReference type="Proteomes" id="UP000823775">
    <property type="component" value="Unassembled WGS sequence"/>
</dbReference>
<feature type="compositionally biased region" description="Basic and acidic residues" evidence="1">
    <location>
        <begin position="81"/>
        <end position="91"/>
    </location>
</feature>
<proteinExistence type="predicted"/>
<keyword evidence="3" id="KW-1185">Reference proteome</keyword>
<organism evidence="2 3">
    <name type="scientific">Datura stramonium</name>
    <name type="common">Jimsonweed</name>
    <name type="synonym">Common thornapple</name>
    <dbReference type="NCBI Taxonomy" id="4076"/>
    <lineage>
        <taxon>Eukaryota</taxon>
        <taxon>Viridiplantae</taxon>
        <taxon>Streptophyta</taxon>
        <taxon>Embryophyta</taxon>
        <taxon>Tracheophyta</taxon>
        <taxon>Spermatophyta</taxon>
        <taxon>Magnoliopsida</taxon>
        <taxon>eudicotyledons</taxon>
        <taxon>Gunneridae</taxon>
        <taxon>Pentapetalae</taxon>
        <taxon>asterids</taxon>
        <taxon>lamiids</taxon>
        <taxon>Solanales</taxon>
        <taxon>Solanaceae</taxon>
        <taxon>Solanoideae</taxon>
        <taxon>Datureae</taxon>
        <taxon>Datura</taxon>
    </lineage>
</organism>
<sequence>EKVRLDGGYFLVDLRFYGGFGVRGSDGCSGLVVSVVGRRKWCFDGGALVVVGGRREKQGFEGGAVVQRSRGGSNRRRSERKRREGLVRGEEGVTPVAAEKRGTRDPAGEEDERG</sequence>
<feature type="non-terminal residue" evidence="2">
    <location>
        <position position="1"/>
    </location>
</feature>
<feature type="compositionally biased region" description="Basic and acidic residues" evidence="1">
    <location>
        <begin position="98"/>
        <end position="114"/>
    </location>
</feature>